<evidence type="ECO:0000313" key="1">
    <source>
        <dbReference type="EMBL" id="PYF76883.1"/>
    </source>
</evidence>
<keyword evidence="2" id="KW-1185">Reference proteome</keyword>
<dbReference type="EMBL" id="QKLU01000001">
    <property type="protein sequence ID" value="PYF76883.1"/>
    <property type="molecule type" value="Genomic_DNA"/>
</dbReference>
<dbReference type="RefSeq" id="WP_110826982.1">
    <property type="nucleotide sequence ID" value="NZ_QKLU01000001.1"/>
</dbReference>
<dbReference type="AlphaFoldDB" id="A0A318ULC5"/>
<name>A0A318ULC5_9SPHI</name>
<reference evidence="1 2" key="1">
    <citation type="submission" date="2018-06" db="EMBL/GenBank/DDBJ databases">
        <title>Genomic Encyclopedia of Archaeal and Bacterial Type Strains, Phase II (KMG-II): from individual species to whole genera.</title>
        <authorList>
            <person name="Goeker M."/>
        </authorList>
    </citation>
    <scope>NUCLEOTIDE SEQUENCE [LARGE SCALE GENOMIC DNA]</scope>
    <source>
        <strain evidence="1 2">DSM 27372</strain>
    </source>
</reference>
<sequence length="188" mass="20217">MKTKFFLLFLATASLYFSSCGTKESIQRDLSIQLSPVAFTIAVSDTTQKEKKFAELSSPVNLADSISKNTSGQFALANINSAILSSFKIDLVNADTTKNNTNNFSAYDFIRIQLKVPGTNPISLAMINNNSTAAASSLNIPVVTGATDFQQYLKSGTLTYIISGTVRNATTKIITAKATATYKISSSR</sequence>
<gene>
    <name evidence="1" type="ORF">B0O44_101358</name>
</gene>
<organism evidence="1 2">
    <name type="scientific">Pedobacter nutrimenti</name>
    <dbReference type="NCBI Taxonomy" id="1241337"/>
    <lineage>
        <taxon>Bacteria</taxon>
        <taxon>Pseudomonadati</taxon>
        <taxon>Bacteroidota</taxon>
        <taxon>Sphingobacteriia</taxon>
        <taxon>Sphingobacteriales</taxon>
        <taxon>Sphingobacteriaceae</taxon>
        <taxon>Pedobacter</taxon>
    </lineage>
</organism>
<dbReference type="OrthoDB" id="9806939at2"/>
<evidence type="ECO:0000313" key="2">
    <source>
        <dbReference type="Proteomes" id="UP000248198"/>
    </source>
</evidence>
<accession>A0A318ULC5</accession>
<proteinExistence type="predicted"/>
<dbReference type="Proteomes" id="UP000248198">
    <property type="component" value="Unassembled WGS sequence"/>
</dbReference>
<protein>
    <submittedName>
        <fullName evidence="1">Uncharacterized protein</fullName>
    </submittedName>
</protein>
<comment type="caution">
    <text evidence="1">The sequence shown here is derived from an EMBL/GenBank/DDBJ whole genome shotgun (WGS) entry which is preliminary data.</text>
</comment>